<keyword evidence="4 5" id="KW-0472">Membrane</keyword>
<evidence type="ECO:0000256" key="3">
    <source>
        <dbReference type="ARBA" id="ARBA00022989"/>
    </source>
</evidence>
<feature type="transmembrane region" description="Helical" evidence="5">
    <location>
        <begin position="20"/>
        <end position="39"/>
    </location>
</feature>
<keyword evidence="2 5" id="KW-0812">Transmembrane</keyword>
<proteinExistence type="predicted"/>
<evidence type="ECO:0000256" key="5">
    <source>
        <dbReference type="SAM" id="Phobius"/>
    </source>
</evidence>
<sequence>MNIVGERDPGLQPERTALSWHRTAFSSLVLALLIMRSGLVHDDRVCLTLGSIAAIFSLGLVFSAFHRHNTLSRENHLLSSSSLILKGLVCSVLGLNALALMLHSLPRLF</sequence>
<keyword evidence="3 5" id="KW-1133">Transmembrane helix</keyword>
<reference evidence="8" key="1">
    <citation type="journal article" date="2019" name="Int. J. Syst. Evol. Microbiol.">
        <title>The Global Catalogue of Microorganisms (GCM) 10K type strain sequencing project: providing services to taxonomists for standard genome sequencing and annotation.</title>
        <authorList>
            <consortium name="The Broad Institute Genomics Platform"/>
            <consortium name="The Broad Institute Genome Sequencing Center for Infectious Disease"/>
            <person name="Wu L."/>
            <person name="Ma J."/>
        </authorList>
    </citation>
    <scope>NUCLEOTIDE SEQUENCE [LARGE SCALE GENOMIC DNA]</scope>
    <source>
        <strain evidence="8">CGMCC 1.18518</strain>
    </source>
</reference>
<feature type="transmembrane region" description="Helical" evidence="5">
    <location>
        <begin position="46"/>
        <end position="65"/>
    </location>
</feature>
<keyword evidence="8" id="KW-1185">Reference proteome</keyword>
<accession>A0ABW1W3W6</accession>
<name>A0ABW1W3W6_9GAMM</name>
<evidence type="ECO:0000313" key="8">
    <source>
        <dbReference type="Proteomes" id="UP001596230"/>
    </source>
</evidence>
<evidence type="ECO:0000256" key="2">
    <source>
        <dbReference type="ARBA" id="ARBA00022692"/>
    </source>
</evidence>
<comment type="caution">
    <text evidence="7">The sequence shown here is derived from an EMBL/GenBank/DDBJ whole genome shotgun (WGS) entry which is preliminary data.</text>
</comment>
<comment type="subcellular location">
    <subcellularLocation>
        <location evidence="1">Endomembrane system</location>
        <topology evidence="1">Multi-pass membrane protein</topology>
    </subcellularLocation>
</comment>
<evidence type="ECO:0000256" key="4">
    <source>
        <dbReference type="ARBA" id="ARBA00023136"/>
    </source>
</evidence>
<feature type="domain" description="DUF202" evidence="6">
    <location>
        <begin position="8"/>
        <end position="72"/>
    </location>
</feature>
<dbReference type="EMBL" id="JBHSUB010000018">
    <property type="protein sequence ID" value="MFC6379497.1"/>
    <property type="molecule type" value="Genomic_DNA"/>
</dbReference>
<dbReference type="InterPro" id="IPR003807">
    <property type="entry name" value="DUF202"/>
</dbReference>
<dbReference type="RefSeq" id="WP_212712415.1">
    <property type="nucleotide sequence ID" value="NZ_JBHSUB010000018.1"/>
</dbReference>
<dbReference type="Pfam" id="PF02656">
    <property type="entry name" value="DUF202"/>
    <property type="match status" value="1"/>
</dbReference>
<organism evidence="7 8">
    <name type="scientific">Tatumella terrea</name>
    <dbReference type="NCBI Taxonomy" id="419007"/>
    <lineage>
        <taxon>Bacteria</taxon>
        <taxon>Pseudomonadati</taxon>
        <taxon>Pseudomonadota</taxon>
        <taxon>Gammaproteobacteria</taxon>
        <taxon>Enterobacterales</taxon>
        <taxon>Erwiniaceae</taxon>
        <taxon>Tatumella</taxon>
    </lineage>
</organism>
<evidence type="ECO:0000313" key="7">
    <source>
        <dbReference type="EMBL" id="MFC6379497.1"/>
    </source>
</evidence>
<gene>
    <name evidence="7" type="ORF">ACFP9W_15705</name>
</gene>
<evidence type="ECO:0000256" key="1">
    <source>
        <dbReference type="ARBA" id="ARBA00004127"/>
    </source>
</evidence>
<feature type="transmembrane region" description="Helical" evidence="5">
    <location>
        <begin position="77"/>
        <end position="102"/>
    </location>
</feature>
<protein>
    <submittedName>
        <fullName evidence="7">DUF202 domain-containing protein</fullName>
    </submittedName>
</protein>
<dbReference type="Proteomes" id="UP001596230">
    <property type="component" value="Unassembled WGS sequence"/>
</dbReference>
<evidence type="ECO:0000259" key="6">
    <source>
        <dbReference type="Pfam" id="PF02656"/>
    </source>
</evidence>